<dbReference type="AlphaFoldDB" id="A0A9P8PJ81"/>
<gene>
    <name evidence="8" type="ORF">WICMUC_003969</name>
</gene>
<evidence type="ECO:0000256" key="2">
    <source>
        <dbReference type="ARBA" id="ARBA00012400"/>
    </source>
</evidence>
<reference evidence="8" key="1">
    <citation type="journal article" date="2021" name="Open Biol.">
        <title>Shared evolutionary footprints suggest mitochondrial oxidative damage underlies multiple complex I losses in fungi.</title>
        <authorList>
            <person name="Schikora-Tamarit M.A."/>
            <person name="Marcet-Houben M."/>
            <person name="Nosek J."/>
            <person name="Gabaldon T."/>
        </authorList>
    </citation>
    <scope>NUCLEOTIDE SEQUENCE</scope>
    <source>
        <strain evidence="8">CBS6341</strain>
    </source>
</reference>
<evidence type="ECO:0000256" key="1">
    <source>
        <dbReference type="ARBA" id="ARBA00005010"/>
    </source>
</evidence>
<dbReference type="InterPro" id="IPR036291">
    <property type="entry name" value="NAD(P)-bd_dom_sf"/>
</dbReference>
<dbReference type="EC" id="1.3.1.76" evidence="2"/>
<name>A0A9P8PJ81_9ASCO</name>
<dbReference type="InterPro" id="IPR028161">
    <property type="entry name" value="Met8-like"/>
</dbReference>
<dbReference type="GO" id="GO:0004325">
    <property type="term" value="F:ferrochelatase activity"/>
    <property type="evidence" value="ECO:0007669"/>
    <property type="project" value="InterPro"/>
</dbReference>
<evidence type="ECO:0000313" key="9">
    <source>
        <dbReference type="Proteomes" id="UP000769528"/>
    </source>
</evidence>
<dbReference type="Pfam" id="PF14824">
    <property type="entry name" value="Sirohm_synth_M"/>
    <property type="match status" value="1"/>
</dbReference>
<keyword evidence="9" id="KW-1185">Reference proteome</keyword>
<dbReference type="Pfam" id="PF14823">
    <property type="entry name" value="Sirohm_synth_C"/>
    <property type="match status" value="1"/>
</dbReference>
<evidence type="ECO:0000259" key="7">
    <source>
        <dbReference type="Pfam" id="PF14824"/>
    </source>
</evidence>
<keyword evidence="3" id="KW-0560">Oxidoreductase</keyword>
<feature type="domain" description="Siroheme biosynthesis protein Met8 C-terminal" evidence="6">
    <location>
        <begin position="199"/>
        <end position="262"/>
    </location>
</feature>
<organism evidence="8 9">
    <name type="scientific">Wickerhamomyces mucosus</name>
    <dbReference type="NCBI Taxonomy" id="1378264"/>
    <lineage>
        <taxon>Eukaryota</taxon>
        <taxon>Fungi</taxon>
        <taxon>Dikarya</taxon>
        <taxon>Ascomycota</taxon>
        <taxon>Saccharomycotina</taxon>
        <taxon>Saccharomycetes</taxon>
        <taxon>Phaffomycetales</taxon>
        <taxon>Wickerhamomycetaceae</taxon>
        <taxon>Wickerhamomyces</taxon>
    </lineage>
</organism>
<evidence type="ECO:0000313" key="8">
    <source>
        <dbReference type="EMBL" id="KAH3673016.1"/>
    </source>
</evidence>
<dbReference type="InterPro" id="IPR028162">
    <property type="entry name" value="Met8_C"/>
</dbReference>
<dbReference type="GO" id="GO:0019354">
    <property type="term" value="P:siroheme biosynthetic process"/>
    <property type="evidence" value="ECO:0007669"/>
    <property type="project" value="InterPro"/>
</dbReference>
<protein>
    <recommendedName>
        <fullName evidence="2">precorrin-2 dehydrogenase</fullName>
        <ecNumber evidence="2">1.3.1.76</ecNumber>
    </recommendedName>
</protein>
<dbReference type="Gene3D" id="1.10.3280.10">
    <property type="entry name" value="Siroheme synthase, domain 3"/>
    <property type="match status" value="1"/>
</dbReference>
<dbReference type="PANTHER" id="PTHR35330">
    <property type="entry name" value="SIROHEME BIOSYNTHESIS PROTEIN MET8"/>
    <property type="match status" value="1"/>
</dbReference>
<sequence>MSNSEINKLDTSRYPQIEPNGSLLVAWQVKNRHVLVVGGGEVAASRIYHLLNANAKVTVIAPEINDEIKEREEKGLLYAVHRRHFHPSDLKLYETKKLPKLNNFSEDEYKKIDEWIIDSKFELVLVAIDDPIKSKQIYYLAKLQGLNVNIADVPPLCDFYFGAIFRKGFLQILISTNGKGPRMAKLLKDKIGQMFTDVEINKVLENINSVRQGAREYKLQGSENDIIKKRMDWMIKVTENYSIKEWSKIDEDQIDKIVESYPGELPKFPL</sequence>
<dbReference type="PANTHER" id="PTHR35330:SF1">
    <property type="entry name" value="SIROHEME BIOSYNTHESIS PROTEIN MET8"/>
    <property type="match status" value="1"/>
</dbReference>
<evidence type="ECO:0000256" key="3">
    <source>
        <dbReference type="ARBA" id="ARBA00023002"/>
    </source>
</evidence>
<accession>A0A9P8PJ81</accession>
<dbReference type="Gene3D" id="3.40.50.720">
    <property type="entry name" value="NAD(P)-binding Rossmann-like Domain"/>
    <property type="match status" value="1"/>
</dbReference>
<comment type="pathway">
    <text evidence="1">Porphyrin-containing compound metabolism; siroheme biosynthesis; sirohydrochlorin from precorrin-2: step 1/1.</text>
</comment>
<evidence type="ECO:0000259" key="6">
    <source>
        <dbReference type="Pfam" id="PF14823"/>
    </source>
</evidence>
<reference evidence="8" key="2">
    <citation type="submission" date="2021-01" db="EMBL/GenBank/DDBJ databases">
        <authorList>
            <person name="Schikora-Tamarit M.A."/>
        </authorList>
    </citation>
    <scope>NUCLEOTIDE SEQUENCE</scope>
    <source>
        <strain evidence="8">CBS6341</strain>
    </source>
</reference>
<dbReference type="Proteomes" id="UP000769528">
    <property type="component" value="Unassembled WGS sequence"/>
</dbReference>
<dbReference type="SUPFAM" id="SSF75615">
    <property type="entry name" value="Siroheme synthase middle domains-like"/>
    <property type="match status" value="1"/>
</dbReference>
<evidence type="ECO:0000256" key="4">
    <source>
        <dbReference type="ARBA" id="ARBA00023027"/>
    </source>
</evidence>
<keyword evidence="5" id="KW-0627">Porphyrin biosynthesis</keyword>
<evidence type="ECO:0000256" key="5">
    <source>
        <dbReference type="ARBA" id="ARBA00023244"/>
    </source>
</evidence>
<dbReference type="InterPro" id="IPR028281">
    <property type="entry name" value="Sirohaem_synthase_central"/>
</dbReference>
<dbReference type="SUPFAM" id="SSF51735">
    <property type="entry name" value="NAD(P)-binding Rossmann-fold domains"/>
    <property type="match status" value="1"/>
</dbReference>
<dbReference type="EMBL" id="JAEUBF010001066">
    <property type="protein sequence ID" value="KAH3673016.1"/>
    <property type="molecule type" value="Genomic_DNA"/>
</dbReference>
<dbReference type="Gene3D" id="3.30.160.110">
    <property type="entry name" value="Siroheme synthase, domain 2"/>
    <property type="match status" value="1"/>
</dbReference>
<proteinExistence type="predicted"/>
<dbReference type="Pfam" id="PF13241">
    <property type="entry name" value="NAD_binding_7"/>
    <property type="match status" value="1"/>
</dbReference>
<dbReference type="OrthoDB" id="1721126at2759"/>
<keyword evidence="4" id="KW-0520">NAD</keyword>
<feature type="domain" description="Siroheme synthase central" evidence="7">
    <location>
        <begin position="170"/>
        <end position="193"/>
    </location>
</feature>
<comment type="caution">
    <text evidence="8">The sequence shown here is derived from an EMBL/GenBank/DDBJ whole genome shotgun (WGS) entry which is preliminary data.</text>
</comment>
<dbReference type="GO" id="GO:0043115">
    <property type="term" value="F:precorrin-2 dehydrogenase activity"/>
    <property type="evidence" value="ECO:0007669"/>
    <property type="project" value="UniProtKB-EC"/>
</dbReference>